<dbReference type="PANTHER" id="PTHR43065">
    <property type="entry name" value="SENSOR HISTIDINE KINASE"/>
    <property type="match status" value="1"/>
</dbReference>
<dbReference type="InterPro" id="IPR001789">
    <property type="entry name" value="Sig_transdc_resp-reg_receiver"/>
</dbReference>
<dbReference type="PRINTS" id="PR00344">
    <property type="entry name" value="BCTRLSENSOR"/>
</dbReference>
<evidence type="ECO:0000256" key="1">
    <source>
        <dbReference type="ARBA" id="ARBA00000085"/>
    </source>
</evidence>
<dbReference type="Pfam" id="PF02518">
    <property type="entry name" value="HATPase_c"/>
    <property type="match status" value="1"/>
</dbReference>
<dbReference type="Proteomes" id="UP000239724">
    <property type="component" value="Unassembled WGS sequence"/>
</dbReference>
<dbReference type="InterPro" id="IPR003594">
    <property type="entry name" value="HATPase_dom"/>
</dbReference>
<dbReference type="InterPro" id="IPR011006">
    <property type="entry name" value="CheY-like_superfamily"/>
</dbReference>
<dbReference type="PANTHER" id="PTHR43065:SF49">
    <property type="entry name" value="HISTIDINE KINASE"/>
    <property type="match status" value="1"/>
</dbReference>
<dbReference type="AlphaFoldDB" id="A0A2S6N966"/>
<dbReference type="EMBL" id="NHRY01000197">
    <property type="protein sequence ID" value="PPQ31141.1"/>
    <property type="molecule type" value="Genomic_DNA"/>
</dbReference>
<protein>
    <recommendedName>
        <fullName evidence="2">histidine kinase</fullName>
        <ecNumber evidence="2">2.7.13.3</ecNumber>
    </recommendedName>
</protein>
<comment type="catalytic activity">
    <reaction evidence="1">
        <text>ATP + protein L-histidine = ADP + protein N-phospho-L-histidine.</text>
        <dbReference type="EC" id="2.7.13.3"/>
    </reaction>
</comment>
<evidence type="ECO:0000259" key="5">
    <source>
        <dbReference type="PROSITE" id="PS50110"/>
    </source>
</evidence>
<dbReference type="PROSITE" id="PS50110">
    <property type="entry name" value="RESPONSE_REGULATORY"/>
    <property type="match status" value="1"/>
</dbReference>
<feature type="modified residue" description="4-aspartylphosphate" evidence="3">
    <location>
        <position position="160"/>
    </location>
</feature>
<dbReference type="Gene3D" id="3.40.50.2300">
    <property type="match status" value="1"/>
</dbReference>
<organism evidence="6 7">
    <name type="scientific">Rhodopila globiformis</name>
    <name type="common">Rhodopseudomonas globiformis</name>
    <dbReference type="NCBI Taxonomy" id="1071"/>
    <lineage>
        <taxon>Bacteria</taxon>
        <taxon>Pseudomonadati</taxon>
        <taxon>Pseudomonadota</taxon>
        <taxon>Alphaproteobacteria</taxon>
        <taxon>Acetobacterales</taxon>
        <taxon>Acetobacteraceae</taxon>
        <taxon>Rhodopila</taxon>
    </lineage>
</organism>
<dbReference type="SMART" id="SM00448">
    <property type="entry name" value="REC"/>
    <property type="match status" value="1"/>
</dbReference>
<comment type="caution">
    <text evidence="6">The sequence shown here is derived from an EMBL/GenBank/DDBJ whole genome shotgun (WGS) entry which is preliminary data.</text>
</comment>
<dbReference type="Pfam" id="PF00072">
    <property type="entry name" value="Response_reg"/>
    <property type="match status" value="1"/>
</dbReference>
<dbReference type="Gene3D" id="3.30.565.10">
    <property type="entry name" value="Histidine kinase-like ATPase, C-terminal domain"/>
    <property type="match status" value="1"/>
</dbReference>
<proteinExistence type="predicted"/>
<reference evidence="6 7" key="1">
    <citation type="journal article" date="2018" name="Arch. Microbiol.">
        <title>New insights into the metabolic potential of the phototrophic purple bacterium Rhodopila globiformis DSM 161(T) from its draft genome sequence and evidence for a vanadium-dependent nitrogenase.</title>
        <authorList>
            <person name="Imhoff J.F."/>
            <person name="Rahn T."/>
            <person name="Kunzel S."/>
            <person name="Neulinger S.C."/>
        </authorList>
    </citation>
    <scope>NUCLEOTIDE SEQUENCE [LARGE SCALE GENOMIC DNA]</scope>
    <source>
        <strain evidence="6 7">DSM 161</strain>
    </source>
</reference>
<accession>A0A2S6N966</accession>
<dbReference type="SUPFAM" id="SSF55874">
    <property type="entry name" value="ATPase domain of HSP90 chaperone/DNA topoisomerase II/histidine kinase"/>
    <property type="match status" value="1"/>
</dbReference>
<dbReference type="GO" id="GO:0004673">
    <property type="term" value="F:protein histidine kinase activity"/>
    <property type="evidence" value="ECO:0007669"/>
    <property type="project" value="UniProtKB-EC"/>
</dbReference>
<sequence length="232" mass="24315">MSPGDFVRITVSDTGSGMSPDVLAHAFEPFFTTKPDGQGTGLGLSQLYGFIRQSRGIVRLESTVGGGTSVHLYLPRVEAGPEDAVAVAQPRLQPKPAAPVEPATVLLVEDEEVIREITAEALRELGFRVIEANDGPDGLEALQRELAASEAGAVSLLLTDVGLPGGLNGRQLADAAREMVPGLPILLITGYAGDALNQQGRPGPDMAVLLKPFDLEVLADKVESMIGRRAAA</sequence>
<dbReference type="PROSITE" id="PS50109">
    <property type="entry name" value="HIS_KIN"/>
    <property type="match status" value="1"/>
</dbReference>
<dbReference type="InterPro" id="IPR005467">
    <property type="entry name" value="His_kinase_dom"/>
</dbReference>
<dbReference type="GO" id="GO:0000160">
    <property type="term" value="P:phosphorelay signal transduction system"/>
    <property type="evidence" value="ECO:0007669"/>
    <property type="project" value="InterPro"/>
</dbReference>
<evidence type="ECO:0000313" key="7">
    <source>
        <dbReference type="Proteomes" id="UP000239724"/>
    </source>
</evidence>
<dbReference type="InterPro" id="IPR004358">
    <property type="entry name" value="Sig_transdc_His_kin-like_C"/>
</dbReference>
<dbReference type="EC" id="2.7.13.3" evidence="2"/>
<dbReference type="InterPro" id="IPR036890">
    <property type="entry name" value="HATPase_C_sf"/>
</dbReference>
<keyword evidence="7" id="KW-1185">Reference proteome</keyword>
<name>A0A2S6N966_RHOGL</name>
<keyword evidence="3" id="KW-0597">Phosphoprotein</keyword>
<dbReference type="SUPFAM" id="SSF52172">
    <property type="entry name" value="CheY-like"/>
    <property type="match status" value="1"/>
</dbReference>
<feature type="domain" description="Response regulatory" evidence="5">
    <location>
        <begin position="104"/>
        <end position="226"/>
    </location>
</feature>
<gene>
    <name evidence="6" type="ORF">CCS01_17975</name>
</gene>
<feature type="domain" description="Histidine kinase" evidence="4">
    <location>
        <begin position="1"/>
        <end position="78"/>
    </location>
</feature>
<evidence type="ECO:0000313" key="6">
    <source>
        <dbReference type="EMBL" id="PPQ31141.1"/>
    </source>
</evidence>
<evidence type="ECO:0000259" key="4">
    <source>
        <dbReference type="PROSITE" id="PS50109"/>
    </source>
</evidence>
<evidence type="ECO:0000256" key="3">
    <source>
        <dbReference type="PROSITE-ProRule" id="PRU00169"/>
    </source>
</evidence>
<evidence type="ECO:0000256" key="2">
    <source>
        <dbReference type="ARBA" id="ARBA00012438"/>
    </source>
</evidence>